<feature type="compositionally biased region" description="Basic and acidic residues" evidence="4">
    <location>
        <begin position="749"/>
        <end position="767"/>
    </location>
</feature>
<dbReference type="InterPro" id="IPR011598">
    <property type="entry name" value="bHLH_dom"/>
</dbReference>
<feature type="region of interest" description="Disordered" evidence="4">
    <location>
        <begin position="379"/>
        <end position="416"/>
    </location>
</feature>
<evidence type="ECO:0000256" key="2">
    <source>
        <dbReference type="ARBA" id="ARBA00023242"/>
    </source>
</evidence>
<feature type="compositionally biased region" description="Polar residues" evidence="4">
    <location>
        <begin position="401"/>
        <end position="411"/>
    </location>
</feature>
<keyword evidence="5" id="KW-0812">Transmembrane</keyword>
<feature type="transmembrane region" description="Helical" evidence="5">
    <location>
        <begin position="211"/>
        <end position="229"/>
    </location>
</feature>
<keyword evidence="5" id="KW-1133">Transmembrane helix</keyword>
<name>A0A0E9NMU3_SAICN</name>
<dbReference type="PANTHER" id="PTHR10328:SF15">
    <property type="entry name" value="BHLH TRANSCRIPTION FACTOR"/>
    <property type="match status" value="1"/>
</dbReference>
<feature type="compositionally biased region" description="Acidic residues" evidence="4">
    <location>
        <begin position="57"/>
        <end position="77"/>
    </location>
</feature>
<dbReference type="InterPro" id="IPR036638">
    <property type="entry name" value="HLH_DNA-bd_sf"/>
</dbReference>
<feature type="region of interest" description="Disordered" evidence="4">
    <location>
        <begin position="468"/>
        <end position="573"/>
    </location>
</feature>
<dbReference type="PANTHER" id="PTHR10328">
    <property type="entry name" value="PROTEIN MAX MYC-ASSOCIATED FACTOR X"/>
    <property type="match status" value="1"/>
</dbReference>
<feature type="compositionally biased region" description="Pro residues" evidence="4">
    <location>
        <begin position="683"/>
        <end position="693"/>
    </location>
</feature>
<feature type="compositionally biased region" description="Polar residues" evidence="4">
    <location>
        <begin position="381"/>
        <end position="392"/>
    </location>
</feature>
<feature type="compositionally biased region" description="Basic residues" evidence="4">
    <location>
        <begin position="176"/>
        <end position="190"/>
    </location>
</feature>
<evidence type="ECO:0000313" key="7">
    <source>
        <dbReference type="EMBL" id="GAO51197.1"/>
    </source>
</evidence>
<feature type="compositionally biased region" description="Pro residues" evidence="4">
    <location>
        <begin position="709"/>
        <end position="720"/>
    </location>
</feature>
<dbReference type="GO" id="GO:0003700">
    <property type="term" value="F:DNA-binding transcription factor activity"/>
    <property type="evidence" value="ECO:0007669"/>
    <property type="project" value="TreeGrafter"/>
</dbReference>
<feature type="domain" description="BHLH" evidence="6">
    <location>
        <begin position="761"/>
        <end position="812"/>
    </location>
</feature>
<feature type="compositionally biased region" description="Basic and acidic residues" evidence="4">
    <location>
        <begin position="38"/>
        <end position="53"/>
    </location>
</feature>
<organism evidence="7 8">
    <name type="scientific">Saitoella complicata (strain BCRC 22490 / CBS 7301 / JCM 7358 / NBRC 10748 / NRRL Y-17804)</name>
    <dbReference type="NCBI Taxonomy" id="698492"/>
    <lineage>
        <taxon>Eukaryota</taxon>
        <taxon>Fungi</taxon>
        <taxon>Dikarya</taxon>
        <taxon>Ascomycota</taxon>
        <taxon>Taphrinomycotina</taxon>
        <taxon>Taphrinomycotina incertae sedis</taxon>
        <taxon>Saitoella</taxon>
    </lineage>
</organism>
<reference evidence="7 8" key="2">
    <citation type="journal article" date="2014" name="J. Gen. Appl. Microbiol.">
        <title>The early diverging ascomycetous budding yeast Saitoella complicata has three histone deacetylases belonging to the Clr6, Hos2, and Rpd3 lineages.</title>
        <authorList>
            <person name="Nishida H."/>
            <person name="Matsumoto T."/>
            <person name="Kondo S."/>
            <person name="Hamamoto M."/>
            <person name="Yoshikawa H."/>
        </authorList>
    </citation>
    <scope>NUCLEOTIDE SEQUENCE [LARGE SCALE GENOMIC DNA]</scope>
    <source>
        <strain evidence="7 8">NRRL Y-17804</strain>
    </source>
</reference>
<dbReference type="STRING" id="698492.A0A0E9NMU3"/>
<sequence length="839" mass="92551">MQQQSSRPSSFFHPLSFVQPVMEGSVLIDDSWVSVEEEMGRRQSGGEEVEHVNEGVGEVEEEEGGGSEDDEEDDEEAAVFKPTTSTRASHVSETNSPLTSFFQASDCRRNPAPSNSHSRASSRKGAGYEERTASPAPSPNIGVTQLELLTQEEVMERQAAMSSARDTPVSREGATPRKRMKRPANVRRPSKKDAIPQVVGSGAGGSGWGMMIIWSVALFGVGFGLGYVFRGTVMAAETSSPRASSPNPSASAFHRYHLSLSAFLSFVTWDGWPWILDQGYGVPARGVNGRQDDQQPGVMFHLLYIHLFILNRIGGRSHFAGARPRTLSTGRGHAEPSDHRTSSRRAVGKHAINLRQYTTRLPVFYCLFTARDTRPVRSDRSLVSTLTRSLQTPIRPPPKNQPTHPSISNSAAERRHTIHHQRDLDAFTRHFIIFMAYGGQQMDPNQYNGPMPSESQWRLREQAAANSYQNNANAPGPPFAGGNPQQSFNSAQRPSLPPIEPIHHNPNLPFDLSRRGSITDPSLHLSSATPGNETPVPFQGGGQQPGFGFVPRPSQDEVVGAPPYSANGSPGHAMQPDYGSYPLDSRRDSRVSQVVVDNGMSEYDIGHRPGSVSESYGGHPGSMRGKAPSVSSYISSRRESQASTYGFDSRMSQLQIDPNNGRSVSPNSQKRPWSSTSGTGPGRPVPHIAPPIFHPDANNRYQPNRTYPFPHPNAPNPTPGFPYAFPDPQYDTASIASTSTGQLVQPSVERVKETPYSRSPELRVSHKIAERKRRREMKDLFDDLRDNLPVDKTLKTSKWEILSKAIEYISNLRVQQESQQREIESLRREVKDLRGGNMN</sequence>
<protein>
    <recommendedName>
        <fullName evidence="6">BHLH domain-containing protein</fullName>
    </recommendedName>
</protein>
<keyword evidence="3" id="KW-0175">Coiled coil</keyword>
<feature type="compositionally biased region" description="Polar residues" evidence="4">
    <location>
        <begin position="644"/>
        <end position="678"/>
    </location>
</feature>
<dbReference type="Pfam" id="PF00010">
    <property type="entry name" value="HLH"/>
    <property type="match status" value="1"/>
</dbReference>
<evidence type="ECO:0000256" key="3">
    <source>
        <dbReference type="SAM" id="Coils"/>
    </source>
</evidence>
<reference evidence="7 8" key="3">
    <citation type="journal article" date="2015" name="Genome Announc.">
        <title>Draft Genome Sequence of the Archiascomycetous Yeast Saitoella complicata.</title>
        <authorList>
            <person name="Yamauchi K."/>
            <person name="Kondo S."/>
            <person name="Hamamoto M."/>
            <person name="Takahashi Y."/>
            <person name="Ogura Y."/>
            <person name="Hayashi T."/>
            <person name="Nishida H."/>
        </authorList>
    </citation>
    <scope>NUCLEOTIDE SEQUENCE [LARGE SCALE GENOMIC DNA]</scope>
    <source>
        <strain evidence="7 8">NRRL Y-17804</strain>
    </source>
</reference>
<keyword evidence="2" id="KW-0539">Nucleus</keyword>
<feature type="coiled-coil region" evidence="3">
    <location>
        <begin position="809"/>
        <end position="836"/>
    </location>
</feature>
<feature type="compositionally biased region" description="Basic and acidic residues" evidence="4">
    <location>
        <begin position="332"/>
        <end position="341"/>
    </location>
</feature>
<dbReference type="Gene3D" id="4.10.280.10">
    <property type="entry name" value="Helix-loop-helix DNA-binding domain"/>
    <property type="match status" value="1"/>
</dbReference>
<feature type="compositionally biased region" description="Polar residues" evidence="4">
    <location>
        <begin position="82"/>
        <end position="103"/>
    </location>
</feature>
<keyword evidence="5" id="KW-0472">Membrane</keyword>
<feature type="compositionally biased region" description="Polar residues" evidence="4">
    <location>
        <begin position="731"/>
        <end position="745"/>
    </location>
</feature>
<evidence type="ECO:0000256" key="1">
    <source>
        <dbReference type="ARBA" id="ARBA00023125"/>
    </source>
</evidence>
<evidence type="ECO:0000256" key="5">
    <source>
        <dbReference type="SAM" id="Phobius"/>
    </source>
</evidence>
<comment type="caution">
    <text evidence="7">The sequence shown here is derived from an EMBL/GenBank/DDBJ whole genome shotgun (WGS) entry which is preliminary data.</text>
</comment>
<feature type="region of interest" description="Disordered" evidence="4">
    <location>
        <begin position="37"/>
        <end position="143"/>
    </location>
</feature>
<reference evidence="7 8" key="1">
    <citation type="journal article" date="2011" name="J. Gen. Appl. Microbiol.">
        <title>Draft genome sequencing of the enigmatic yeast Saitoella complicata.</title>
        <authorList>
            <person name="Nishida H."/>
            <person name="Hamamoto M."/>
            <person name="Sugiyama J."/>
        </authorList>
    </citation>
    <scope>NUCLEOTIDE SEQUENCE [LARGE SCALE GENOMIC DNA]</scope>
    <source>
        <strain evidence="7 8">NRRL Y-17804</strain>
    </source>
</reference>
<dbReference type="GO" id="GO:0003677">
    <property type="term" value="F:DNA binding"/>
    <property type="evidence" value="ECO:0007669"/>
    <property type="project" value="UniProtKB-KW"/>
</dbReference>
<proteinExistence type="predicted"/>
<dbReference type="AlphaFoldDB" id="A0A0E9NMU3"/>
<dbReference type="SUPFAM" id="SSF47459">
    <property type="entry name" value="HLH, helix-loop-helix DNA-binding domain"/>
    <property type="match status" value="1"/>
</dbReference>
<keyword evidence="8" id="KW-1185">Reference proteome</keyword>
<feature type="compositionally biased region" description="Low complexity" evidence="4">
    <location>
        <begin position="468"/>
        <end position="486"/>
    </location>
</feature>
<dbReference type="PROSITE" id="PS50888">
    <property type="entry name" value="BHLH"/>
    <property type="match status" value="1"/>
</dbReference>
<dbReference type="GO" id="GO:0046983">
    <property type="term" value="F:protein dimerization activity"/>
    <property type="evidence" value="ECO:0007669"/>
    <property type="project" value="InterPro"/>
</dbReference>
<feature type="region of interest" description="Disordered" evidence="4">
    <location>
        <begin position="324"/>
        <end position="346"/>
    </location>
</feature>
<evidence type="ECO:0000256" key="4">
    <source>
        <dbReference type="SAM" id="MobiDB-lite"/>
    </source>
</evidence>
<gene>
    <name evidence="7" type="ORF">G7K_5308-t1</name>
</gene>
<accession>A0A0E9NMU3</accession>
<feature type="region of interest" description="Disordered" evidence="4">
    <location>
        <begin position="156"/>
        <end position="198"/>
    </location>
</feature>
<keyword evidence="1" id="KW-0238">DNA-binding</keyword>
<dbReference type="EMBL" id="BACD03000042">
    <property type="protein sequence ID" value="GAO51197.1"/>
    <property type="molecule type" value="Genomic_DNA"/>
</dbReference>
<dbReference type="SMART" id="SM00353">
    <property type="entry name" value="HLH"/>
    <property type="match status" value="1"/>
</dbReference>
<dbReference type="GO" id="GO:0090575">
    <property type="term" value="C:RNA polymerase II transcription regulator complex"/>
    <property type="evidence" value="ECO:0007669"/>
    <property type="project" value="TreeGrafter"/>
</dbReference>
<evidence type="ECO:0000313" key="8">
    <source>
        <dbReference type="Proteomes" id="UP000033140"/>
    </source>
</evidence>
<evidence type="ECO:0000259" key="6">
    <source>
        <dbReference type="PROSITE" id="PS50888"/>
    </source>
</evidence>
<feature type="region of interest" description="Disordered" evidence="4">
    <location>
        <begin position="600"/>
        <end position="767"/>
    </location>
</feature>
<dbReference type="Proteomes" id="UP000033140">
    <property type="component" value="Unassembled WGS sequence"/>
</dbReference>
<dbReference type="GO" id="GO:0045944">
    <property type="term" value="P:positive regulation of transcription by RNA polymerase II"/>
    <property type="evidence" value="ECO:0007669"/>
    <property type="project" value="TreeGrafter"/>
</dbReference>